<dbReference type="PANTHER" id="PTHR47204:SF1">
    <property type="entry name" value="RIBONUCLEASE H2 SUBUNIT C"/>
    <property type="match status" value="1"/>
</dbReference>
<dbReference type="AlphaFoldDB" id="A0A2T3ATU7"/>
<reference evidence="2 3" key="1">
    <citation type="journal article" date="2018" name="New Phytol.">
        <title>Comparative genomics and transcriptomics depict ericoid mycorrhizal fungi as versatile saprotrophs and plant mutualists.</title>
        <authorList>
            <person name="Martino E."/>
            <person name="Morin E."/>
            <person name="Grelet G.A."/>
            <person name="Kuo A."/>
            <person name="Kohler A."/>
            <person name="Daghino S."/>
            <person name="Barry K.W."/>
            <person name="Cichocki N."/>
            <person name="Clum A."/>
            <person name="Dockter R.B."/>
            <person name="Hainaut M."/>
            <person name="Kuo R.C."/>
            <person name="LaButti K."/>
            <person name="Lindahl B.D."/>
            <person name="Lindquist E.A."/>
            <person name="Lipzen A."/>
            <person name="Khouja H.R."/>
            <person name="Magnuson J."/>
            <person name="Murat C."/>
            <person name="Ohm R.A."/>
            <person name="Singer S.W."/>
            <person name="Spatafora J.W."/>
            <person name="Wang M."/>
            <person name="Veneault-Fourrey C."/>
            <person name="Henrissat B."/>
            <person name="Grigoriev I.V."/>
            <person name="Martin F.M."/>
            <person name="Perotto S."/>
        </authorList>
    </citation>
    <scope>NUCLEOTIDE SEQUENCE [LARGE SCALE GENOMIC DNA]</scope>
    <source>
        <strain evidence="2 3">ATCC 22711</strain>
    </source>
</reference>
<dbReference type="RefSeq" id="XP_024718085.1">
    <property type="nucleotide sequence ID" value="XM_024864663.1"/>
</dbReference>
<dbReference type="OrthoDB" id="6222486at2759"/>
<feature type="compositionally biased region" description="Basic and acidic residues" evidence="1">
    <location>
        <begin position="82"/>
        <end position="93"/>
    </location>
</feature>
<feature type="region of interest" description="Disordered" evidence="1">
    <location>
        <begin position="82"/>
        <end position="104"/>
    </location>
</feature>
<feature type="compositionally biased region" description="Acidic residues" evidence="1">
    <location>
        <begin position="94"/>
        <end position="104"/>
    </location>
</feature>
<evidence type="ECO:0000256" key="1">
    <source>
        <dbReference type="SAM" id="MobiDB-lite"/>
    </source>
</evidence>
<dbReference type="Pfam" id="PF08615">
    <property type="entry name" value="RNase_H2_suC"/>
    <property type="match status" value="1"/>
</dbReference>
<protein>
    <submittedName>
        <fullName evidence="2">Uncharacterized protein</fullName>
    </submittedName>
</protein>
<dbReference type="CDD" id="cd09271">
    <property type="entry name" value="RNase_H2-C"/>
    <property type="match status" value="1"/>
</dbReference>
<dbReference type="PANTHER" id="PTHR47204">
    <property type="entry name" value="OS02G0168900 PROTEIN"/>
    <property type="match status" value="1"/>
</dbReference>
<evidence type="ECO:0000313" key="2">
    <source>
        <dbReference type="EMBL" id="PSS10906.1"/>
    </source>
</evidence>
<dbReference type="InParanoid" id="A0A2T3ATU7"/>
<name>A0A2T3ATU7_AMORE</name>
<dbReference type="Proteomes" id="UP000241818">
    <property type="component" value="Unassembled WGS sequence"/>
</dbReference>
<accession>A0A2T3ATU7</accession>
<evidence type="ECO:0000313" key="3">
    <source>
        <dbReference type="Proteomes" id="UP000241818"/>
    </source>
</evidence>
<dbReference type="InterPro" id="IPR013924">
    <property type="entry name" value="RNase_H2_suC"/>
</dbReference>
<dbReference type="GO" id="GO:0032299">
    <property type="term" value="C:ribonuclease H2 complex"/>
    <property type="evidence" value="ECO:0007669"/>
    <property type="project" value="InterPro"/>
</dbReference>
<proteinExistence type="predicted"/>
<dbReference type="EMBL" id="KZ679016">
    <property type="protein sequence ID" value="PSS10906.1"/>
    <property type="molecule type" value="Genomic_DNA"/>
</dbReference>
<dbReference type="GeneID" id="36572744"/>
<dbReference type="Gene3D" id="2.40.128.680">
    <property type="match status" value="1"/>
</dbReference>
<dbReference type="GO" id="GO:0006401">
    <property type="term" value="P:RNA catabolic process"/>
    <property type="evidence" value="ECO:0007669"/>
    <property type="project" value="InterPro"/>
</dbReference>
<sequence>MPARAIQKSKSHQGPLVPNLLPCRIHRDGSVDASGRYWKPVLKDGKKIAYFRGRKLYGREFKVPQGYKGVVLLKTNRVLPRENQDRYAGHEDTADIEENEEEQETGILEEKATFDNVMVWGHEVLVDKEDVYVRALEEWVGVAESIHSFAEEKSDAALGGEK</sequence>
<keyword evidence="3" id="KW-1185">Reference proteome</keyword>
<dbReference type="STRING" id="857342.A0A2T3ATU7"/>
<gene>
    <name evidence="2" type="ORF">M430DRAFT_22240</name>
</gene>
<organism evidence="2 3">
    <name type="scientific">Amorphotheca resinae ATCC 22711</name>
    <dbReference type="NCBI Taxonomy" id="857342"/>
    <lineage>
        <taxon>Eukaryota</taxon>
        <taxon>Fungi</taxon>
        <taxon>Dikarya</taxon>
        <taxon>Ascomycota</taxon>
        <taxon>Pezizomycotina</taxon>
        <taxon>Leotiomycetes</taxon>
        <taxon>Helotiales</taxon>
        <taxon>Amorphothecaceae</taxon>
        <taxon>Amorphotheca</taxon>
    </lineage>
</organism>